<keyword evidence="6" id="KW-0813">Transport</keyword>
<comment type="catalytic activity">
    <reaction evidence="6">
        <text>(R)-lactate + A = pyruvate + AH2</text>
        <dbReference type="Rhea" id="RHEA:15089"/>
        <dbReference type="ChEBI" id="CHEBI:13193"/>
        <dbReference type="ChEBI" id="CHEBI:15361"/>
        <dbReference type="ChEBI" id="CHEBI:16004"/>
        <dbReference type="ChEBI" id="CHEBI:17499"/>
    </reaction>
</comment>
<gene>
    <name evidence="8" type="ORF">TSACC_21322</name>
</gene>
<dbReference type="PANTHER" id="PTHR32479">
    <property type="entry name" value="GLYCOLATE OXIDASE IRON-SULFUR SUBUNIT"/>
    <property type="match status" value="1"/>
</dbReference>
<comment type="caution">
    <text evidence="8">The sequence shown here is derived from an EMBL/GenBank/DDBJ whole genome shotgun (WGS) entry which is preliminary data.</text>
</comment>
<dbReference type="AlphaFoldDB" id="A0A146G533"/>
<evidence type="ECO:0000313" key="9">
    <source>
        <dbReference type="Proteomes" id="UP000076023"/>
    </source>
</evidence>
<dbReference type="GO" id="GO:0019154">
    <property type="term" value="F:glycolate dehydrogenase activity"/>
    <property type="evidence" value="ECO:0007669"/>
    <property type="project" value="UniProtKB-EC"/>
</dbReference>
<sequence length="432" mass="47256">MSDSLRSLNYLDLQQCMHCGMCLPTCPTYTETQNERNGPRGRISLMRAIADGRLDVTKTFGEEMYFCLGCLACETACPAGVQYGHLFETARAEIEHSAVLANPKRNAIRSTLLKGLFTRPRLLRFVGRLLWLYRASGAQAIFRGLKLNRLLPEKLRGLEAQTPVAQAKFSHELIPPVMGQGRKVALLTGCVQDIVLADVNRDTAEVLAANGCEVHTPPVQPCCGSLHAHNGEPDTARLLARRMLDLINPADYDAIITNAAGCGSHLKTYGRLLADDPAYRERAEAWSAKLKDVHEWLDLIGLRKPQSPENPCKVTYHEACHLCHGQKITKQPRSVLKAIPGLELTELGESTWCCGSAGIYNITQPEMSAKLLKRKVDHIGKTGADVVAAANPGCHLQIANGLREAGSDATVAHPISLLAQAYRTERDRSAAP</sequence>
<organism evidence="8 9">
    <name type="scientific">Terrimicrobium sacchariphilum</name>
    <dbReference type="NCBI Taxonomy" id="690879"/>
    <lineage>
        <taxon>Bacteria</taxon>
        <taxon>Pseudomonadati</taxon>
        <taxon>Verrucomicrobiota</taxon>
        <taxon>Terrimicrobiia</taxon>
        <taxon>Terrimicrobiales</taxon>
        <taxon>Terrimicrobiaceae</taxon>
        <taxon>Terrimicrobium</taxon>
    </lineage>
</organism>
<evidence type="ECO:0000256" key="3">
    <source>
        <dbReference type="ARBA" id="ARBA00022737"/>
    </source>
</evidence>
<keyword evidence="5 6" id="KW-0411">Iron-sulfur</keyword>
<dbReference type="EMBL" id="BDCO01000002">
    <property type="protein sequence ID" value="GAT32919.1"/>
    <property type="molecule type" value="Genomic_DNA"/>
</dbReference>
<comment type="function">
    <text evidence="6">Component of a complex that catalyzes the oxidation of glycolate to glyoxylate.</text>
</comment>
<proteinExistence type="predicted"/>
<dbReference type="Gene3D" id="1.10.1060.10">
    <property type="entry name" value="Alpha-helical ferredoxin"/>
    <property type="match status" value="1"/>
</dbReference>
<dbReference type="InParanoid" id="A0A146G533"/>
<protein>
    <recommendedName>
        <fullName evidence="6">Glycolate oxidase iron-sulfur subunit</fullName>
        <ecNumber evidence="6">1.1.99.14</ecNumber>
    </recommendedName>
</protein>
<keyword evidence="1 6" id="KW-0004">4Fe-4S</keyword>
<feature type="domain" description="4Fe-4S ferredoxin-type" evidence="7">
    <location>
        <begin position="7"/>
        <end position="36"/>
    </location>
</feature>
<keyword evidence="3" id="KW-0677">Repeat</keyword>
<dbReference type="Pfam" id="PF02754">
    <property type="entry name" value="CCG"/>
    <property type="match status" value="2"/>
</dbReference>
<keyword evidence="6" id="KW-0249">Electron transport</keyword>
<keyword evidence="9" id="KW-1185">Reference proteome</keyword>
<dbReference type="InterPro" id="IPR017900">
    <property type="entry name" value="4Fe4S_Fe_S_CS"/>
</dbReference>
<comment type="cofactor">
    <cofactor evidence="6">
        <name>[4Fe-4S] cluster</name>
        <dbReference type="ChEBI" id="CHEBI:49883"/>
    </cofactor>
    <text evidence="6">Binds 2 [4Fe-4S] clusters.</text>
</comment>
<evidence type="ECO:0000256" key="6">
    <source>
        <dbReference type="PIRNR" id="PIRNR000139"/>
    </source>
</evidence>
<evidence type="ECO:0000256" key="1">
    <source>
        <dbReference type="ARBA" id="ARBA00022485"/>
    </source>
</evidence>
<dbReference type="Pfam" id="PF13183">
    <property type="entry name" value="Fer4_8"/>
    <property type="match status" value="1"/>
</dbReference>
<dbReference type="EC" id="1.1.99.14" evidence="6"/>
<keyword evidence="2 6" id="KW-0479">Metal-binding</keyword>
<dbReference type="STRING" id="690879.TSACC_21322"/>
<evidence type="ECO:0000256" key="5">
    <source>
        <dbReference type="ARBA" id="ARBA00023014"/>
    </source>
</evidence>
<dbReference type="InterPro" id="IPR017896">
    <property type="entry name" value="4Fe4S_Fe-S-bd"/>
</dbReference>
<dbReference type="PROSITE" id="PS51379">
    <property type="entry name" value="4FE4S_FER_2"/>
    <property type="match status" value="1"/>
</dbReference>
<name>A0A146G533_TERSA</name>
<dbReference type="InterPro" id="IPR012257">
    <property type="entry name" value="Glc_ox_4Fe-4S"/>
</dbReference>
<evidence type="ECO:0000256" key="2">
    <source>
        <dbReference type="ARBA" id="ARBA00022723"/>
    </source>
</evidence>
<dbReference type="SUPFAM" id="SSF46548">
    <property type="entry name" value="alpha-helical ferredoxin"/>
    <property type="match status" value="1"/>
</dbReference>
<dbReference type="GO" id="GO:0046872">
    <property type="term" value="F:metal ion binding"/>
    <property type="evidence" value="ECO:0007669"/>
    <property type="project" value="UniProtKB-UniRule"/>
</dbReference>
<dbReference type="PROSITE" id="PS00198">
    <property type="entry name" value="4FE4S_FER_1"/>
    <property type="match status" value="1"/>
</dbReference>
<reference evidence="9" key="1">
    <citation type="journal article" date="2017" name="Genome Announc.">
        <title>Draft Genome Sequence of Terrimicrobium sacchariphilum NM-5T, a Facultative Anaerobic Soil Bacterium of the Class Spartobacteria.</title>
        <authorList>
            <person name="Qiu Y.L."/>
            <person name="Tourlousse D.M."/>
            <person name="Matsuura N."/>
            <person name="Ohashi A."/>
            <person name="Sekiguchi Y."/>
        </authorList>
    </citation>
    <scope>NUCLEOTIDE SEQUENCE [LARGE SCALE GENOMIC DNA]</scope>
    <source>
        <strain evidence="9">NM-5</strain>
    </source>
</reference>
<comment type="catalytic activity">
    <reaction evidence="6">
        <text>glycolate + A = glyoxylate + AH2</text>
        <dbReference type="Rhea" id="RHEA:21264"/>
        <dbReference type="ChEBI" id="CHEBI:13193"/>
        <dbReference type="ChEBI" id="CHEBI:17499"/>
        <dbReference type="ChEBI" id="CHEBI:29805"/>
        <dbReference type="ChEBI" id="CHEBI:36655"/>
        <dbReference type="EC" id="1.1.99.14"/>
    </reaction>
</comment>
<accession>A0A146G533</accession>
<dbReference type="RefSeq" id="WP_084400277.1">
    <property type="nucleotide sequence ID" value="NZ_BDCO01000002.1"/>
</dbReference>
<evidence type="ECO:0000259" key="7">
    <source>
        <dbReference type="PROSITE" id="PS51379"/>
    </source>
</evidence>
<dbReference type="PIRSF" id="PIRSF000139">
    <property type="entry name" value="Glc_ox_4Fe-4S"/>
    <property type="match status" value="1"/>
</dbReference>
<dbReference type="OrthoDB" id="9770306at2"/>
<evidence type="ECO:0000313" key="8">
    <source>
        <dbReference type="EMBL" id="GAT32919.1"/>
    </source>
</evidence>
<dbReference type="InterPro" id="IPR009051">
    <property type="entry name" value="Helical_ferredxn"/>
</dbReference>
<keyword evidence="4 6" id="KW-0408">Iron</keyword>
<dbReference type="GO" id="GO:0051539">
    <property type="term" value="F:4 iron, 4 sulfur cluster binding"/>
    <property type="evidence" value="ECO:0007669"/>
    <property type="project" value="UniProtKB-UniRule"/>
</dbReference>
<dbReference type="Proteomes" id="UP000076023">
    <property type="component" value="Unassembled WGS sequence"/>
</dbReference>
<dbReference type="PANTHER" id="PTHR32479:SF17">
    <property type="entry name" value="GLYCOLATE OXIDASE IRON-SULFUR SUBUNIT"/>
    <property type="match status" value="1"/>
</dbReference>
<evidence type="ECO:0000256" key="4">
    <source>
        <dbReference type="ARBA" id="ARBA00023004"/>
    </source>
</evidence>
<dbReference type="InterPro" id="IPR004017">
    <property type="entry name" value="Cys_rich_dom"/>
</dbReference>
<dbReference type="FunCoup" id="A0A146G533">
    <property type="interactions" value="103"/>
</dbReference>